<feature type="domain" description="MARVEL" evidence="6">
    <location>
        <begin position="8"/>
        <end position="178"/>
    </location>
</feature>
<dbReference type="InterPro" id="IPR052649">
    <property type="entry name" value="NCE102-like"/>
</dbReference>
<feature type="transmembrane region" description="Helical" evidence="5">
    <location>
        <begin position="12"/>
        <end position="36"/>
    </location>
</feature>
<dbReference type="AlphaFoldDB" id="E3S6L9"/>
<evidence type="ECO:0000256" key="1">
    <source>
        <dbReference type="ARBA" id="ARBA00004141"/>
    </source>
</evidence>
<evidence type="ECO:0000256" key="3">
    <source>
        <dbReference type="ARBA" id="ARBA00022989"/>
    </source>
</evidence>
<evidence type="ECO:0000259" key="6">
    <source>
        <dbReference type="Pfam" id="PF01284"/>
    </source>
</evidence>
<sequence>MPHLKSLLPATILRALQLLLGIITLGLSVTLLKGWAPSQLHFSGPPVLLPFSAGVGGVTLIGAVLGLALAWTEFLRGYFEVVIDIMVLLANMAGGMLLAMRVQSKNCFDTSSKNTWGNGEFPFKGSLAGIDILNGGCNDEYCYYFLEDGKHLNTRCKQSQADSVFMFLTAVLLFGVLVLAYRRMKRG</sequence>
<protein>
    <recommendedName>
        <fullName evidence="6">MARVEL domain-containing protein</fullName>
    </recommendedName>
</protein>
<name>E3S6L9_PYRTT</name>
<dbReference type="STRING" id="861557.E3S6L9"/>
<evidence type="ECO:0000313" key="7">
    <source>
        <dbReference type="EMBL" id="EFQ86381.1"/>
    </source>
</evidence>
<keyword evidence="4 5" id="KW-0472">Membrane</keyword>
<dbReference type="Pfam" id="PF01284">
    <property type="entry name" value="MARVEL"/>
    <property type="match status" value="1"/>
</dbReference>
<keyword evidence="3 5" id="KW-1133">Transmembrane helix</keyword>
<keyword evidence="2 5" id="KW-0812">Transmembrane</keyword>
<keyword evidence="8" id="KW-1185">Reference proteome</keyword>
<proteinExistence type="predicted"/>
<gene>
    <name evidence="7" type="ORF">PTT_18389</name>
</gene>
<dbReference type="InterPro" id="IPR008253">
    <property type="entry name" value="Marvel"/>
</dbReference>
<feature type="transmembrane region" description="Helical" evidence="5">
    <location>
        <begin position="48"/>
        <end position="71"/>
    </location>
</feature>
<feature type="transmembrane region" description="Helical" evidence="5">
    <location>
        <begin position="78"/>
        <end position="100"/>
    </location>
</feature>
<evidence type="ECO:0000256" key="5">
    <source>
        <dbReference type="SAM" id="Phobius"/>
    </source>
</evidence>
<dbReference type="PANTHER" id="PTHR28165:SF2">
    <property type="entry name" value="MARVEL DOMAIN-CONTAINING PROTEIN"/>
    <property type="match status" value="1"/>
</dbReference>
<dbReference type="Proteomes" id="UP000001067">
    <property type="component" value="Unassembled WGS sequence"/>
</dbReference>
<reference evidence="7 8" key="1">
    <citation type="journal article" date="2010" name="Genome Biol.">
        <title>A first genome assembly of the barley fungal pathogen Pyrenophora teres f. teres.</title>
        <authorList>
            <person name="Ellwood S.R."/>
            <person name="Liu Z."/>
            <person name="Syme R.A."/>
            <person name="Lai Z."/>
            <person name="Hane J.K."/>
            <person name="Keiper F."/>
            <person name="Moffat C.S."/>
            <person name="Oliver R.P."/>
            <person name="Friesen T.L."/>
        </authorList>
    </citation>
    <scope>NUCLEOTIDE SEQUENCE [LARGE SCALE GENOMIC DNA]</scope>
    <source>
        <strain evidence="7 8">0-1</strain>
    </source>
</reference>
<evidence type="ECO:0000313" key="8">
    <source>
        <dbReference type="Proteomes" id="UP000001067"/>
    </source>
</evidence>
<dbReference type="EMBL" id="GL537428">
    <property type="protein sequence ID" value="EFQ86381.1"/>
    <property type="molecule type" value="Genomic_DNA"/>
</dbReference>
<evidence type="ECO:0000256" key="4">
    <source>
        <dbReference type="ARBA" id="ARBA00023136"/>
    </source>
</evidence>
<dbReference type="OrthoDB" id="2017497at2759"/>
<accession>E3S6L9</accession>
<dbReference type="HOGENOM" id="CLU_125562_1_0_1"/>
<evidence type="ECO:0000256" key="2">
    <source>
        <dbReference type="ARBA" id="ARBA00022692"/>
    </source>
</evidence>
<dbReference type="GO" id="GO:0032126">
    <property type="term" value="C:eisosome"/>
    <property type="evidence" value="ECO:0007669"/>
    <property type="project" value="TreeGrafter"/>
</dbReference>
<dbReference type="PANTHER" id="PTHR28165">
    <property type="entry name" value="NON-CLASSICAL EXPORT PROTEIN 2-RELATED"/>
    <property type="match status" value="1"/>
</dbReference>
<dbReference type="KEGG" id="pte:PTT_18389"/>
<dbReference type="GO" id="GO:0070941">
    <property type="term" value="P:eisosome assembly"/>
    <property type="evidence" value="ECO:0007669"/>
    <property type="project" value="TreeGrafter"/>
</dbReference>
<dbReference type="GO" id="GO:0072659">
    <property type="term" value="P:protein localization to plasma membrane"/>
    <property type="evidence" value="ECO:0007669"/>
    <property type="project" value="TreeGrafter"/>
</dbReference>
<dbReference type="GO" id="GO:0005886">
    <property type="term" value="C:plasma membrane"/>
    <property type="evidence" value="ECO:0007669"/>
    <property type="project" value="TreeGrafter"/>
</dbReference>
<organism evidence="8">
    <name type="scientific">Pyrenophora teres f. teres (strain 0-1)</name>
    <name type="common">Barley net blotch fungus</name>
    <name type="synonym">Drechslera teres f. teres</name>
    <dbReference type="NCBI Taxonomy" id="861557"/>
    <lineage>
        <taxon>Eukaryota</taxon>
        <taxon>Fungi</taxon>
        <taxon>Dikarya</taxon>
        <taxon>Ascomycota</taxon>
        <taxon>Pezizomycotina</taxon>
        <taxon>Dothideomycetes</taxon>
        <taxon>Pleosporomycetidae</taxon>
        <taxon>Pleosporales</taxon>
        <taxon>Pleosporineae</taxon>
        <taxon>Pleosporaceae</taxon>
        <taxon>Pyrenophora</taxon>
    </lineage>
</organism>
<feature type="transmembrane region" description="Helical" evidence="5">
    <location>
        <begin position="163"/>
        <end position="181"/>
    </location>
</feature>
<comment type="subcellular location">
    <subcellularLocation>
        <location evidence="1">Membrane</location>
        <topology evidence="1">Multi-pass membrane protein</topology>
    </subcellularLocation>
</comment>